<dbReference type="AlphaFoldDB" id="A0A366LUT0"/>
<comment type="caution">
    <text evidence="1">The sequence shown here is derived from an EMBL/GenBank/DDBJ whole genome shotgun (WGS) entry which is preliminary data.</text>
</comment>
<proteinExistence type="predicted"/>
<name>A0A366LUT0_9ACTN</name>
<gene>
    <name evidence="1" type="ORF">DP939_25800</name>
</gene>
<reference evidence="1 2" key="1">
    <citation type="submission" date="2018-06" db="EMBL/GenBank/DDBJ databases">
        <title>Sphaerisporangium craniellae sp. nov., isolated from a marine sponge in the South China Sea.</title>
        <authorList>
            <person name="Li L."/>
        </authorList>
    </citation>
    <scope>NUCLEOTIDE SEQUENCE [LARGE SCALE GENOMIC DNA]</scope>
    <source>
        <strain evidence="1 2">LHW63015</strain>
    </source>
</reference>
<evidence type="ECO:0000313" key="2">
    <source>
        <dbReference type="Proteomes" id="UP000253303"/>
    </source>
</evidence>
<organism evidence="1 2">
    <name type="scientific">Spongiactinospora rosea</name>
    <dbReference type="NCBI Taxonomy" id="2248750"/>
    <lineage>
        <taxon>Bacteria</taxon>
        <taxon>Bacillati</taxon>
        <taxon>Actinomycetota</taxon>
        <taxon>Actinomycetes</taxon>
        <taxon>Streptosporangiales</taxon>
        <taxon>Streptosporangiaceae</taxon>
        <taxon>Spongiactinospora</taxon>
    </lineage>
</organism>
<dbReference type="EMBL" id="QMEY01000012">
    <property type="protein sequence ID" value="RBQ17350.1"/>
    <property type="molecule type" value="Genomic_DNA"/>
</dbReference>
<accession>A0A366LUT0</accession>
<protein>
    <submittedName>
        <fullName evidence="1">Uncharacterized protein</fullName>
    </submittedName>
</protein>
<sequence>MIIVSFGFRPWPDVSISATCYESSTANDPSASGGRVEGLAAVVTGTYFWEPMEQLVHQPMSRVPSAPGCPEYPSGPFTLRTLGTGGSGVTLAWLRVFDTMGFCSPCCPCESRSEASDCVCVPTNPTVTAGS</sequence>
<evidence type="ECO:0000313" key="1">
    <source>
        <dbReference type="EMBL" id="RBQ17350.1"/>
    </source>
</evidence>
<keyword evidence="2" id="KW-1185">Reference proteome</keyword>
<dbReference type="Proteomes" id="UP000253303">
    <property type="component" value="Unassembled WGS sequence"/>
</dbReference>